<dbReference type="InterPro" id="IPR011009">
    <property type="entry name" value="Kinase-like_dom_sf"/>
</dbReference>
<dbReference type="Proteomes" id="UP000281553">
    <property type="component" value="Unassembled WGS sequence"/>
</dbReference>
<accession>A0A3P7P2Q7</accession>
<feature type="compositionally biased region" description="Basic and acidic residues" evidence="1">
    <location>
        <begin position="78"/>
        <end position="87"/>
    </location>
</feature>
<evidence type="ECO:0000313" key="2">
    <source>
        <dbReference type="EMBL" id="VDN12236.1"/>
    </source>
</evidence>
<evidence type="ECO:0000313" key="3">
    <source>
        <dbReference type="Proteomes" id="UP000281553"/>
    </source>
</evidence>
<dbReference type="EMBL" id="UYRU01053402">
    <property type="protein sequence ID" value="VDN12236.1"/>
    <property type="molecule type" value="Genomic_DNA"/>
</dbReference>
<feature type="compositionally biased region" description="Basic and acidic residues" evidence="1">
    <location>
        <begin position="166"/>
        <end position="181"/>
    </location>
</feature>
<gene>
    <name evidence="2" type="ORF">DILT_LOCUS8067</name>
</gene>
<evidence type="ECO:0000256" key="1">
    <source>
        <dbReference type="SAM" id="MobiDB-lite"/>
    </source>
</evidence>
<sequence>MPWENTPGQHLSLNWTLYIPEDARENLSSECLDFIYKMLVRQPSDRMSLPMARDHAFFARVPWRSLTGLCGPNLTKFRSQESTEKRQSGGVVHDPCHHKADPAFIQRYGKCPKPKLKQEKRTASYSSSSSRKISASTASALRNKRALKAKRKAARNLSEGNSTTSSERRPHGLTGRREKARYSRQSVH</sequence>
<dbReference type="AlphaFoldDB" id="A0A3P7P2Q7"/>
<organism evidence="2 3">
    <name type="scientific">Dibothriocephalus latus</name>
    <name type="common">Fish tapeworm</name>
    <name type="synonym">Diphyllobothrium latum</name>
    <dbReference type="NCBI Taxonomy" id="60516"/>
    <lineage>
        <taxon>Eukaryota</taxon>
        <taxon>Metazoa</taxon>
        <taxon>Spiralia</taxon>
        <taxon>Lophotrochozoa</taxon>
        <taxon>Platyhelminthes</taxon>
        <taxon>Cestoda</taxon>
        <taxon>Eucestoda</taxon>
        <taxon>Diphyllobothriidea</taxon>
        <taxon>Diphyllobothriidae</taxon>
        <taxon>Dibothriocephalus</taxon>
    </lineage>
</organism>
<feature type="compositionally biased region" description="Low complexity" evidence="1">
    <location>
        <begin position="123"/>
        <end position="141"/>
    </location>
</feature>
<keyword evidence="3" id="KW-1185">Reference proteome</keyword>
<dbReference type="SUPFAM" id="SSF56112">
    <property type="entry name" value="Protein kinase-like (PK-like)"/>
    <property type="match status" value="1"/>
</dbReference>
<proteinExistence type="predicted"/>
<feature type="compositionally biased region" description="Basic residues" evidence="1">
    <location>
        <begin position="142"/>
        <end position="154"/>
    </location>
</feature>
<dbReference type="Gene3D" id="1.10.510.10">
    <property type="entry name" value="Transferase(Phosphotransferase) domain 1"/>
    <property type="match status" value="1"/>
</dbReference>
<reference evidence="2 3" key="1">
    <citation type="submission" date="2018-11" db="EMBL/GenBank/DDBJ databases">
        <authorList>
            <consortium name="Pathogen Informatics"/>
        </authorList>
    </citation>
    <scope>NUCLEOTIDE SEQUENCE [LARGE SCALE GENOMIC DNA]</scope>
</reference>
<dbReference type="OrthoDB" id="4062651at2759"/>
<feature type="region of interest" description="Disordered" evidence="1">
    <location>
        <begin position="77"/>
        <end position="188"/>
    </location>
</feature>
<name>A0A3P7P2Q7_DIBLA</name>
<protein>
    <recommendedName>
        <fullName evidence="4">Protein kinase domain-containing protein</fullName>
    </recommendedName>
</protein>
<evidence type="ECO:0008006" key="4">
    <source>
        <dbReference type="Google" id="ProtNLM"/>
    </source>
</evidence>